<dbReference type="EMBL" id="JARKHS020002383">
    <property type="protein sequence ID" value="KAK8786791.1"/>
    <property type="molecule type" value="Genomic_DNA"/>
</dbReference>
<dbReference type="AlphaFoldDB" id="A0AAQ4FJC2"/>
<reference evidence="3 4" key="1">
    <citation type="journal article" date="2023" name="Arcadia Sci">
        <title>De novo assembly of a long-read Amblyomma americanum tick genome.</title>
        <authorList>
            <person name="Chou S."/>
            <person name="Poskanzer K.E."/>
            <person name="Rollins M."/>
            <person name="Thuy-Boun P.S."/>
        </authorList>
    </citation>
    <scope>NUCLEOTIDE SEQUENCE [LARGE SCALE GENOMIC DNA]</scope>
    <source>
        <strain evidence="3">F_SG_1</strain>
        <tissue evidence="3">Salivary glands</tissue>
    </source>
</reference>
<comment type="caution">
    <text evidence="3">The sequence shown here is derived from an EMBL/GenBank/DDBJ whole genome shotgun (WGS) entry which is preliminary data.</text>
</comment>
<dbReference type="SUPFAM" id="SSF55486">
    <property type="entry name" value="Metalloproteases ('zincins'), catalytic domain"/>
    <property type="match status" value="1"/>
</dbReference>
<sequence length="674" mass="76378">MQENELPHSTTQASRAECPPQRPNPQTVPRAHSKSLFCSLRALAVQLTVAALVAVLVLLLLATYNKQWEQKSTVGLAANLCCARESEQLYHHLNSSISPCSSLYHHVCGRYAERPVPLAFKDFNYYSLKNFYTPPNTTIGNAVYTLFQSCLVATADAHNQGSQTAAAYLDVLRPTIGELKTKHKILVFLLRMTVKFNIQPVPVMTLYGRGGWPRNVFIPDIEMLSKSGLLAIIMRKTRPLIEEAIAARYERMRRDCLKTINMRMNLNVSLEAMDNLETELDVHYVEKPIISNFSLVAQLVKSLTIHDWRRIVLNVSDGIVPENLCHSNVQLLSNTFSVLLNDTRQPDTIVFFIFKAVSDFLLEQLKRSLWTSTNKYFAFCLVVLNEYSLMGIGSAIEENMKSPEHDATLHNMFTEIVAAILRRAKSSFPIEDQPRLSSYLKSLRILLPTDIYPLNKRIPPLGRDYVQNLLNLFMSGWSGSTYQRPPGVTSRMSKTVRLGIITAFNDSVVIPIDAYSALHFGNGTERLVVLSVIGVQFADVVWKQIFYSGSKWSKATRQLLGAYKSCQRGLGVLMTRLRKHFSLPLLSIETAMELARDGHWLQSFQATLLWETSRCKLFYLLFVYHHYCPRKSAEKPALAHEVQYIASTSKDFHAAFKCPQPEVPIRTCFLNSSR</sequence>
<evidence type="ECO:0000313" key="3">
    <source>
        <dbReference type="EMBL" id="KAK8786791.1"/>
    </source>
</evidence>
<gene>
    <name evidence="3" type="ORF">V5799_023431</name>
</gene>
<keyword evidence="2" id="KW-0812">Transmembrane</keyword>
<evidence type="ECO:0000256" key="1">
    <source>
        <dbReference type="SAM" id="MobiDB-lite"/>
    </source>
</evidence>
<organism evidence="3 4">
    <name type="scientific">Amblyomma americanum</name>
    <name type="common">Lone star tick</name>
    <dbReference type="NCBI Taxonomy" id="6943"/>
    <lineage>
        <taxon>Eukaryota</taxon>
        <taxon>Metazoa</taxon>
        <taxon>Ecdysozoa</taxon>
        <taxon>Arthropoda</taxon>
        <taxon>Chelicerata</taxon>
        <taxon>Arachnida</taxon>
        <taxon>Acari</taxon>
        <taxon>Parasitiformes</taxon>
        <taxon>Ixodida</taxon>
        <taxon>Ixodoidea</taxon>
        <taxon>Ixodidae</taxon>
        <taxon>Amblyomminae</taxon>
        <taxon>Amblyomma</taxon>
    </lineage>
</organism>
<feature type="region of interest" description="Disordered" evidence="1">
    <location>
        <begin position="1"/>
        <end position="29"/>
    </location>
</feature>
<dbReference type="GO" id="GO:0004222">
    <property type="term" value="F:metalloendopeptidase activity"/>
    <property type="evidence" value="ECO:0007669"/>
    <property type="project" value="InterPro"/>
</dbReference>
<dbReference type="InterPro" id="IPR000718">
    <property type="entry name" value="Peptidase_M13"/>
</dbReference>
<evidence type="ECO:0000256" key="2">
    <source>
        <dbReference type="SAM" id="Phobius"/>
    </source>
</evidence>
<dbReference type="GO" id="GO:0006508">
    <property type="term" value="P:proteolysis"/>
    <property type="evidence" value="ECO:0007669"/>
    <property type="project" value="InterPro"/>
</dbReference>
<protein>
    <submittedName>
        <fullName evidence="3">Uncharacterized protein</fullName>
    </submittedName>
</protein>
<dbReference type="Proteomes" id="UP001321473">
    <property type="component" value="Unassembled WGS sequence"/>
</dbReference>
<keyword evidence="2" id="KW-0472">Membrane</keyword>
<feature type="compositionally biased region" description="Polar residues" evidence="1">
    <location>
        <begin position="1"/>
        <end position="14"/>
    </location>
</feature>
<dbReference type="PROSITE" id="PS51885">
    <property type="entry name" value="NEPRILYSIN"/>
    <property type="match status" value="1"/>
</dbReference>
<name>A0AAQ4FJC2_AMBAM</name>
<accession>A0AAQ4FJC2</accession>
<keyword evidence="2" id="KW-1133">Transmembrane helix</keyword>
<feature type="transmembrane region" description="Helical" evidence="2">
    <location>
        <begin position="43"/>
        <end position="62"/>
    </location>
</feature>
<keyword evidence="4" id="KW-1185">Reference proteome</keyword>
<proteinExistence type="predicted"/>
<evidence type="ECO:0000313" key="4">
    <source>
        <dbReference type="Proteomes" id="UP001321473"/>
    </source>
</evidence>